<evidence type="ECO:0000259" key="1">
    <source>
        <dbReference type="Pfam" id="PF13966"/>
    </source>
</evidence>
<evidence type="ECO:0000313" key="3">
    <source>
        <dbReference type="Proteomes" id="UP001472677"/>
    </source>
</evidence>
<protein>
    <recommendedName>
        <fullName evidence="1">Reverse transcriptase zinc-binding domain-containing protein</fullName>
    </recommendedName>
</protein>
<dbReference type="InterPro" id="IPR026960">
    <property type="entry name" value="RVT-Znf"/>
</dbReference>
<dbReference type="Proteomes" id="UP001472677">
    <property type="component" value="Unassembled WGS sequence"/>
</dbReference>
<accession>A0ABR2G233</accession>
<sequence length="143" mass="16019">MTNVERVARHFTSDSNCCICGAALEDLDHVLCRCPSALQVWMELVRPNRFSEFMALDIIAWICANFEKPDRFPMRSTDWSLMFGSIIWFLWLDRNAKVFGAADVTVGSVVQNSHRLVLLASHVVGSRMIAMQAGAGSTRDPVL</sequence>
<organism evidence="2 3">
    <name type="scientific">Hibiscus sabdariffa</name>
    <name type="common">roselle</name>
    <dbReference type="NCBI Taxonomy" id="183260"/>
    <lineage>
        <taxon>Eukaryota</taxon>
        <taxon>Viridiplantae</taxon>
        <taxon>Streptophyta</taxon>
        <taxon>Embryophyta</taxon>
        <taxon>Tracheophyta</taxon>
        <taxon>Spermatophyta</taxon>
        <taxon>Magnoliopsida</taxon>
        <taxon>eudicotyledons</taxon>
        <taxon>Gunneridae</taxon>
        <taxon>Pentapetalae</taxon>
        <taxon>rosids</taxon>
        <taxon>malvids</taxon>
        <taxon>Malvales</taxon>
        <taxon>Malvaceae</taxon>
        <taxon>Malvoideae</taxon>
        <taxon>Hibiscus</taxon>
    </lineage>
</organism>
<feature type="domain" description="Reverse transcriptase zinc-binding" evidence="1">
    <location>
        <begin position="6"/>
        <end position="41"/>
    </location>
</feature>
<name>A0ABR2G233_9ROSI</name>
<keyword evidence="3" id="KW-1185">Reference proteome</keyword>
<proteinExistence type="predicted"/>
<dbReference type="Pfam" id="PF13966">
    <property type="entry name" value="zf-RVT"/>
    <property type="match status" value="1"/>
</dbReference>
<reference evidence="2 3" key="1">
    <citation type="journal article" date="2024" name="G3 (Bethesda)">
        <title>Genome assembly of Hibiscus sabdariffa L. provides insights into metabolisms of medicinal natural products.</title>
        <authorList>
            <person name="Kim T."/>
        </authorList>
    </citation>
    <scope>NUCLEOTIDE SEQUENCE [LARGE SCALE GENOMIC DNA]</scope>
    <source>
        <strain evidence="2">TK-2024</strain>
        <tissue evidence="2">Old leaves</tissue>
    </source>
</reference>
<evidence type="ECO:0000313" key="2">
    <source>
        <dbReference type="EMBL" id="KAK8592870.1"/>
    </source>
</evidence>
<gene>
    <name evidence="2" type="ORF">V6N12_044963</name>
</gene>
<comment type="caution">
    <text evidence="2">The sequence shown here is derived from an EMBL/GenBank/DDBJ whole genome shotgun (WGS) entry which is preliminary data.</text>
</comment>
<dbReference type="EMBL" id="JBBPBM010000003">
    <property type="protein sequence ID" value="KAK8592870.1"/>
    <property type="molecule type" value="Genomic_DNA"/>
</dbReference>